<feature type="domain" description="Mandelate racemase/muconate lactonizing enzyme C-terminal" evidence="1">
    <location>
        <begin position="163"/>
        <end position="258"/>
    </location>
</feature>
<evidence type="ECO:0000313" key="3">
    <source>
        <dbReference type="Proteomes" id="UP000648908"/>
    </source>
</evidence>
<dbReference type="AlphaFoldDB" id="A0A8K0Y299"/>
<dbReference type="Pfam" id="PF02746">
    <property type="entry name" value="MR_MLE_N"/>
    <property type="match status" value="1"/>
</dbReference>
<reference evidence="2" key="1">
    <citation type="submission" date="2021-01" db="EMBL/GenBank/DDBJ databases">
        <title>Tabrizicola alba sp. nov. a motile alkaliphilic bacterium isolated from a soda lake.</title>
        <authorList>
            <person name="Szuroczki S."/>
            <person name="Abbaszade G."/>
            <person name="Schumann P."/>
            <person name="Toth E."/>
        </authorList>
    </citation>
    <scope>NUCLEOTIDE SEQUENCE</scope>
    <source>
        <strain evidence="2">DMG-N-6</strain>
    </source>
</reference>
<dbReference type="GO" id="GO:0003824">
    <property type="term" value="F:catalytic activity"/>
    <property type="evidence" value="ECO:0007669"/>
    <property type="project" value="UniProtKB-ARBA"/>
</dbReference>
<sequence>MSEATLQPVPANTTGIDRVRITQVEVIPVRIPFSAPFKIASGAARLTNDTLYVRLHTDAGITGLGETQAWRRQGSVETLASLIAAIETILAPHLTGRSPFAMNAIMADLDEALYNSFYAKAAIGDALMDLQGKLLGVPVHVLLGGRCRDWLEACAVLSIKPDFAETMDQARAFWDRGFTSFTFKVGLDTDADIRNTRTLREAFPDAILRIDANAAMGFDAAATLLERIAPYGIDAAEQLIALWDVEGMAELARRTTIPLMADECLGSDHDLMRIIQLRAARVLQTKVAKNGGIHRSRHLWALAHTAGMRIYPGNHPSTSVATASVVQLAAAWPGALLHGPFAVGITGALAADPVEQPLTMQGNRVLVPKGPGLGVTLDDDRIAALRVDL</sequence>
<dbReference type="Gene3D" id="3.20.20.120">
    <property type="entry name" value="Enolase-like C-terminal domain"/>
    <property type="match status" value="1"/>
</dbReference>
<evidence type="ECO:0000259" key="1">
    <source>
        <dbReference type="SMART" id="SM00922"/>
    </source>
</evidence>
<dbReference type="SFLD" id="SFLDG00180">
    <property type="entry name" value="muconate_cycloisomerase"/>
    <property type="match status" value="1"/>
</dbReference>
<dbReference type="InterPro" id="IPR034593">
    <property type="entry name" value="DgoD-like"/>
</dbReference>
<comment type="caution">
    <text evidence="2">The sequence shown here is derived from an EMBL/GenBank/DDBJ whole genome shotgun (WGS) entry which is preliminary data.</text>
</comment>
<gene>
    <name evidence="2" type="ORF">JL811_18600</name>
</gene>
<dbReference type="InterPro" id="IPR036849">
    <property type="entry name" value="Enolase-like_C_sf"/>
</dbReference>
<accession>A0A8K0Y299</accession>
<dbReference type="InterPro" id="IPR029017">
    <property type="entry name" value="Enolase-like_N"/>
</dbReference>
<dbReference type="SMART" id="SM00922">
    <property type="entry name" value="MR_MLE"/>
    <property type="match status" value="1"/>
</dbReference>
<dbReference type="Gene3D" id="3.30.390.10">
    <property type="entry name" value="Enolase-like, N-terminal domain"/>
    <property type="match status" value="1"/>
</dbReference>
<organism evidence="2 3">
    <name type="scientific">Szabonella alba</name>
    <dbReference type="NCBI Taxonomy" id="2804194"/>
    <lineage>
        <taxon>Bacteria</taxon>
        <taxon>Pseudomonadati</taxon>
        <taxon>Pseudomonadota</taxon>
        <taxon>Alphaproteobacteria</taxon>
        <taxon>Rhodobacterales</taxon>
        <taxon>Paracoccaceae</taxon>
        <taxon>Szabonella</taxon>
    </lineage>
</organism>
<name>A0A8K0Y299_9RHOB</name>
<keyword evidence="3" id="KW-1185">Reference proteome</keyword>
<dbReference type="SUPFAM" id="SSF51604">
    <property type="entry name" value="Enolase C-terminal domain-like"/>
    <property type="match status" value="1"/>
</dbReference>
<dbReference type="RefSeq" id="WP_202690215.1">
    <property type="nucleotide sequence ID" value="NZ_JAESVN010000015.1"/>
</dbReference>
<dbReference type="Proteomes" id="UP000648908">
    <property type="component" value="Unassembled WGS sequence"/>
</dbReference>
<dbReference type="EMBL" id="JAESVN010000015">
    <property type="protein sequence ID" value="MBL4919233.1"/>
    <property type="molecule type" value="Genomic_DNA"/>
</dbReference>
<dbReference type="PANTHER" id="PTHR48080">
    <property type="entry name" value="D-GALACTONATE DEHYDRATASE-RELATED"/>
    <property type="match status" value="1"/>
</dbReference>
<dbReference type="Pfam" id="PF13378">
    <property type="entry name" value="MR_MLE_C"/>
    <property type="match status" value="1"/>
</dbReference>
<dbReference type="InterPro" id="IPR029065">
    <property type="entry name" value="Enolase_C-like"/>
</dbReference>
<protein>
    <recommendedName>
        <fullName evidence="1">Mandelate racemase/muconate lactonizing enzyme C-terminal domain-containing protein</fullName>
    </recommendedName>
</protein>
<evidence type="ECO:0000313" key="2">
    <source>
        <dbReference type="EMBL" id="MBL4919233.1"/>
    </source>
</evidence>
<dbReference type="SFLD" id="SFLDS00001">
    <property type="entry name" value="Enolase"/>
    <property type="match status" value="1"/>
</dbReference>
<dbReference type="SUPFAM" id="SSF54826">
    <property type="entry name" value="Enolase N-terminal domain-like"/>
    <property type="match status" value="1"/>
</dbReference>
<proteinExistence type="predicted"/>
<dbReference type="InterPro" id="IPR013341">
    <property type="entry name" value="Mandelate_racemase_N_dom"/>
</dbReference>
<dbReference type="InterPro" id="IPR013342">
    <property type="entry name" value="Mandelate_racemase_C"/>
</dbReference>